<protein>
    <submittedName>
        <fullName evidence="1">Uncharacterized protein</fullName>
    </submittedName>
</protein>
<accession>A0A069RCG3</accession>
<dbReference type="eggNOG" id="ENOG502ZEEM">
    <property type="taxonomic scope" value="Bacteria"/>
</dbReference>
<keyword evidence="3" id="KW-1185">Reference proteome</keyword>
<organism evidence="1 3">
    <name type="scientific">Peptoclostridium litorale DSM 5388</name>
    <dbReference type="NCBI Taxonomy" id="1121324"/>
    <lineage>
        <taxon>Bacteria</taxon>
        <taxon>Bacillati</taxon>
        <taxon>Bacillota</taxon>
        <taxon>Clostridia</taxon>
        <taxon>Peptostreptococcales</taxon>
        <taxon>Peptoclostridiaceae</taxon>
        <taxon>Peptoclostridium</taxon>
    </lineage>
</organism>
<dbReference type="RefSeq" id="WP_038263555.1">
    <property type="nucleotide sequence ID" value="NZ_FSRH01000004.1"/>
</dbReference>
<dbReference type="Proteomes" id="UP000027946">
    <property type="component" value="Unassembled WGS sequence"/>
</dbReference>
<proteinExistence type="predicted"/>
<sequence length="78" mass="9610">MKKEKIVRKLETELEELFSKHPEKDSYIEMFRKRCDVIYDVKIQKYQIGEKTFNELSDSIRFDEEKYIEDSMNLLLKR</sequence>
<name>A0A069RCG3_PEPLI</name>
<gene>
    <name evidence="2" type="ORF">CLIT_10c00940</name>
    <name evidence="1" type="ORF">CLIT_23c02120</name>
</gene>
<dbReference type="EMBL" id="JJMM01000026">
    <property type="protein sequence ID" value="KDR93940.1"/>
    <property type="molecule type" value="Genomic_DNA"/>
</dbReference>
<reference evidence="1 3" key="1">
    <citation type="submission" date="2014-03" db="EMBL/GenBank/DDBJ databases">
        <title>Genome sequence of Clostridium litorale W6, DSM 5388.</title>
        <authorList>
            <person name="Poehlein A."/>
            <person name="Jagirdar A."/>
            <person name="Khonsari B."/>
            <person name="Chibani C.M."/>
            <person name="Gutierrez Gutierrez D.A."/>
            <person name="Davydova E."/>
            <person name="Alghaithi H.S."/>
            <person name="Nair K.P."/>
            <person name="Dhamotharan K."/>
            <person name="Chandran L."/>
            <person name="G W."/>
            <person name="Daniel R."/>
        </authorList>
    </citation>
    <scope>NUCLEOTIDE SEQUENCE [LARGE SCALE GENOMIC DNA]</scope>
    <source>
        <strain evidence="1 3">W6</strain>
    </source>
</reference>
<dbReference type="OrthoDB" id="9946195at2"/>
<evidence type="ECO:0000313" key="2">
    <source>
        <dbReference type="EMBL" id="KDR95367.1"/>
    </source>
</evidence>
<dbReference type="AlphaFoldDB" id="A0A069RCG3"/>
<evidence type="ECO:0000313" key="1">
    <source>
        <dbReference type="EMBL" id="KDR93940.1"/>
    </source>
</evidence>
<dbReference type="EMBL" id="JJMM01000010">
    <property type="protein sequence ID" value="KDR95367.1"/>
    <property type="molecule type" value="Genomic_DNA"/>
</dbReference>
<evidence type="ECO:0000313" key="3">
    <source>
        <dbReference type="Proteomes" id="UP000027946"/>
    </source>
</evidence>
<comment type="caution">
    <text evidence="1">The sequence shown here is derived from an EMBL/GenBank/DDBJ whole genome shotgun (WGS) entry which is preliminary data.</text>
</comment>